<evidence type="ECO:0000256" key="4">
    <source>
        <dbReference type="ARBA" id="ARBA00022989"/>
    </source>
</evidence>
<feature type="transmembrane region" description="Helical" evidence="6">
    <location>
        <begin position="297"/>
        <end position="318"/>
    </location>
</feature>
<dbReference type="PANTHER" id="PTHR43791:SF36">
    <property type="entry name" value="TRANSPORTER, PUTATIVE (AFU_ORTHOLOGUE AFUA_6G08340)-RELATED"/>
    <property type="match status" value="1"/>
</dbReference>
<dbReference type="InterPro" id="IPR020846">
    <property type="entry name" value="MFS_dom"/>
</dbReference>
<evidence type="ECO:0000256" key="3">
    <source>
        <dbReference type="ARBA" id="ARBA00022692"/>
    </source>
</evidence>
<feature type="transmembrane region" description="Helical" evidence="6">
    <location>
        <begin position="420"/>
        <end position="440"/>
    </location>
</feature>
<reference evidence="8" key="2">
    <citation type="submission" date="2020-09" db="EMBL/GenBank/DDBJ databases">
        <authorList>
            <person name="Sun Q."/>
            <person name="Zhou Y."/>
        </authorList>
    </citation>
    <scope>NUCLEOTIDE SEQUENCE</scope>
    <source>
        <strain evidence="8">CGMCC 4.7201</strain>
    </source>
</reference>
<dbReference type="Gene3D" id="1.20.1250.20">
    <property type="entry name" value="MFS general substrate transporter like domains"/>
    <property type="match status" value="2"/>
</dbReference>
<evidence type="ECO:0000256" key="1">
    <source>
        <dbReference type="ARBA" id="ARBA00004651"/>
    </source>
</evidence>
<feature type="transmembrane region" description="Helical" evidence="6">
    <location>
        <begin position="70"/>
        <end position="91"/>
    </location>
</feature>
<evidence type="ECO:0000256" key="2">
    <source>
        <dbReference type="ARBA" id="ARBA00022448"/>
    </source>
</evidence>
<keyword evidence="4 6" id="KW-1133">Transmembrane helix</keyword>
<feature type="transmembrane region" description="Helical" evidence="6">
    <location>
        <begin position="161"/>
        <end position="183"/>
    </location>
</feature>
<dbReference type="GO" id="GO:0022857">
    <property type="term" value="F:transmembrane transporter activity"/>
    <property type="evidence" value="ECO:0007669"/>
    <property type="project" value="InterPro"/>
</dbReference>
<keyword evidence="3 6" id="KW-0812">Transmembrane</keyword>
<keyword evidence="9" id="KW-1185">Reference proteome</keyword>
<reference evidence="8" key="1">
    <citation type="journal article" date="2014" name="Int. J. Syst. Evol. Microbiol.">
        <title>Complete genome sequence of Corynebacterium casei LMG S-19264T (=DSM 44701T), isolated from a smear-ripened cheese.</title>
        <authorList>
            <consortium name="US DOE Joint Genome Institute (JGI-PGF)"/>
            <person name="Walter F."/>
            <person name="Albersmeier A."/>
            <person name="Kalinowski J."/>
            <person name="Ruckert C."/>
        </authorList>
    </citation>
    <scope>NUCLEOTIDE SEQUENCE</scope>
    <source>
        <strain evidence="8">CGMCC 4.7201</strain>
    </source>
</reference>
<feature type="transmembrane region" description="Helical" evidence="6">
    <location>
        <begin position="386"/>
        <end position="408"/>
    </location>
</feature>
<name>A0A918E1U6_9ACTN</name>
<comment type="caution">
    <text evidence="8">The sequence shown here is derived from an EMBL/GenBank/DDBJ whole genome shotgun (WGS) entry which is preliminary data.</text>
</comment>
<feature type="domain" description="Major facilitator superfamily (MFS) profile" evidence="7">
    <location>
        <begin position="37"/>
        <end position="442"/>
    </location>
</feature>
<dbReference type="CDD" id="cd17319">
    <property type="entry name" value="MFS_ExuT_GudP_like"/>
    <property type="match status" value="1"/>
</dbReference>
<feature type="transmembrane region" description="Helical" evidence="6">
    <location>
        <begin position="128"/>
        <end position="149"/>
    </location>
</feature>
<dbReference type="SUPFAM" id="SSF103473">
    <property type="entry name" value="MFS general substrate transporter"/>
    <property type="match status" value="1"/>
</dbReference>
<gene>
    <name evidence="8" type="ORF">GCM10012280_58670</name>
</gene>
<dbReference type="Proteomes" id="UP000641932">
    <property type="component" value="Unassembled WGS sequence"/>
</dbReference>
<evidence type="ECO:0000256" key="6">
    <source>
        <dbReference type="SAM" id="Phobius"/>
    </source>
</evidence>
<evidence type="ECO:0000313" key="9">
    <source>
        <dbReference type="Proteomes" id="UP000641932"/>
    </source>
</evidence>
<evidence type="ECO:0000259" key="7">
    <source>
        <dbReference type="PROSITE" id="PS50850"/>
    </source>
</evidence>
<organism evidence="8 9">
    <name type="scientific">Wenjunlia tyrosinilytica</name>
    <dbReference type="NCBI Taxonomy" id="1544741"/>
    <lineage>
        <taxon>Bacteria</taxon>
        <taxon>Bacillati</taxon>
        <taxon>Actinomycetota</taxon>
        <taxon>Actinomycetes</taxon>
        <taxon>Kitasatosporales</taxon>
        <taxon>Streptomycetaceae</taxon>
        <taxon>Wenjunlia</taxon>
    </lineage>
</organism>
<dbReference type="GO" id="GO:0005886">
    <property type="term" value="C:plasma membrane"/>
    <property type="evidence" value="ECO:0007669"/>
    <property type="project" value="UniProtKB-SubCell"/>
</dbReference>
<sequence length="451" mass="46796">MTETRSTATPAADTGGKITALPDGPLERGVSVSLRRLMPLLVLMFVISFLDRVNIGFAEAGLSRDLGLSAGAFGLAAGVFFIGFAVFEVPSNLLLHRFGARRWLARIMISWGLLSASTAFAWNLSSLIVIRVVFGVAEAGFLPGVVHLLSSWFPERHRGRAMSFLFLGVVIGSVVGAPMSGALLELDGVGGLAGWQWLFLGEGVPAVLVGLWALRALPNRPSEARWLDAEATAALDRQVSLEAAAARARERFTLKKALLDRRVWRLGGCNFLLMAAIGGIAVWSADLIERVGDLRPLMVGVIAGITGACGAVGALLSGRLTARVADKRRLAAVGIVIMGVGIVCTALLPPIPAVAGLSLTMFGAMGALPALWVLPTTLATGRAAAACVAMVNTIGMFGGGVGPVVLGVAKDSTGSLRSGLFVLAAITLTAAVATATVPLAPRPRGAARDRP</sequence>
<feature type="transmembrane region" description="Helical" evidence="6">
    <location>
        <begin position="354"/>
        <end position="374"/>
    </location>
</feature>
<feature type="transmembrane region" description="Helical" evidence="6">
    <location>
        <begin position="195"/>
        <end position="214"/>
    </location>
</feature>
<dbReference type="PANTHER" id="PTHR43791">
    <property type="entry name" value="PERMEASE-RELATED"/>
    <property type="match status" value="1"/>
</dbReference>
<feature type="transmembrane region" description="Helical" evidence="6">
    <location>
        <begin position="37"/>
        <end position="58"/>
    </location>
</feature>
<dbReference type="RefSeq" id="WP_189134845.1">
    <property type="nucleotide sequence ID" value="NZ_BMMS01000032.1"/>
</dbReference>
<dbReference type="InterPro" id="IPR011701">
    <property type="entry name" value="MFS"/>
</dbReference>
<keyword evidence="2" id="KW-0813">Transport</keyword>
<feature type="transmembrane region" description="Helical" evidence="6">
    <location>
        <begin position="103"/>
        <end position="122"/>
    </location>
</feature>
<dbReference type="FunFam" id="1.20.1250.20:FF:000018">
    <property type="entry name" value="MFS transporter permease"/>
    <property type="match status" value="1"/>
</dbReference>
<dbReference type="InterPro" id="IPR036259">
    <property type="entry name" value="MFS_trans_sf"/>
</dbReference>
<accession>A0A918E1U6</accession>
<comment type="subcellular location">
    <subcellularLocation>
        <location evidence="1">Cell membrane</location>
        <topology evidence="1">Multi-pass membrane protein</topology>
    </subcellularLocation>
</comment>
<feature type="transmembrane region" description="Helical" evidence="6">
    <location>
        <begin position="330"/>
        <end position="348"/>
    </location>
</feature>
<dbReference type="EMBL" id="BMMS01000032">
    <property type="protein sequence ID" value="GGO97256.1"/>
    <property type="molecule type" value="Genomic_DNA"/>
</dbReference>
<dbReference type="AlphaFoldDB" id="A0A918E1U6"/>
<dbReference type="PROSITE" id="PS50850">
    <property type="entry name" value="MFS"/>
    <property type="match status" value="1"/>
</dbReference>
<keyword evidence="5 6" id="KW-0472">Membrane</keyword>
<dbReference type="Pfam" id="PF07690">
    <property type="entry name" value="MFS_1"/>
    <property type="match status" value="1"/>
</dbReference>
<proteinExistence type="predicted"/>
<protein>
    <submittedName>
        <fullName evidence="8">MFS transporter</fullName>
    </submittedName>
</protein>
<evidence type="ECO:0000313" key="8">
    <source>
        <dbReference type="EMBL" id="GGO97256.1"/>
    </source>
</evidence>
<feature type="transmembrane region" description="Helical" evidence="6">
    <location>
        <begin position="263"/>
        <end position="285"/>
    </location>
</feature>
<evidence type="ECO:0000256" key="5">
    <source>
        <dbReference type="ARBA" id="ARBA00023136"/>
    </source>
</evidence>